<organism evidence="2 3">
    <name type="scientific">Vagococcus fessus</name>
    <dbReference type="NCBI Taxonomy" id="120370"/>
    <lineage>
        <taxon>Bacteria</taxon>
        <taxon>Bacillati</taxon>
        <taxon>Bacillota</taxon>
        <taxon>Bacilli</taxon>
        <taxon>Lactobacillales</taxon>
        <taxon>Enterococcaceae</taxon>
        <taxon>Vagococcus</taxon>
    </lineage>
</organism>
<dbReference type="SUPFAM" id="SSF159121">
    <property type="entry name" value="BC4932-like"/>
    <property type="match status" value="1"/>
</dbReference>
<dbReference type="PANTHER" id="PTHR36433:SF2">
    <property type="entry name" value="YXEA FAMILY PROTEIN"/>
    <property type="match status" value="1"/>
</dbReference>
<protein>
    <recommendedName>
        <fullName evidence="4">YxeA family protein</fullName>
    </recommendedName>
</protein>
<keyword evidence="1" id="KW-0812">Transmembrane</keyword>
<dbReference type="NCBIfam" id="TIGR01655">
    <property type="entry name" value="yxeA_fam"/>
    <property type="match status" value="1"/>
</dbReference>
<name>A0A430ACM8_9ENTE</name>
<evidence type="ECO:0000313" key="2">
    <source>
        <dbReference type="EMBL" id="RSU04971.1"/>
    </source>
</evidence>
<evidence type="ECO:0008006" key="4">
    <source>
        <dbReference type="Google" id="ProtNLM"/>
    </source>
</evidence>
<dbReference type="InterPro" id="IPR036166">
    <property type="entry name" value="YxeA-like_sf"/>
</dbReference>
<dbReference type="Pfam" id="PF06486">
    <property type="entry name" value="DUF1093"/>
    <property type="match status" value="1"/>
</dbReference>
<feature type="transmembrane region" description="Helical" evidence="1">
    <location>
        <begin position="21"/>
        <end position="39"/>
    </location>
</feature>
<proteinExistence type="predicted"/>
<dbReference type="Proteomes" id="UP000287101">
    <property type="component" value="Unassembled WGS sequence"/>
</dbReference>
<dbReference type="OrthoDB" id="2199916at2"/>
<sequence length="144" mass="16134">MILFVKVKRKLREGDYIMKKIAVVVVIIIGMIAVLPATLKAVVPETEDSDIGQQLDRFNPFIKEENRYVKTADKYGTPQSPGGYNYSQKAVNDEGEVTDITFYAGGKLKENAYLKLDSKGSFVESWEEVPEKDVPEKALAQLTD</sequence>
<dbReference type="InterPro" id="IPR006542">
    <property type="entry name" value="DUF1093"/>
</dbReference>
<accession>A0A430ACM8</accession>
<gene>
    <name evidence="2" type="ORF">CBF31_02820</name>
</gene>
<dbReference type="AlphaFoldDB" id="A0A430ACM8"/>
<comment type="caution">
    <text evidence="2">The sequence shown here is derived from an EMBL/GenBank/DDBJ whole genome shotgun (WGS) entry which is preliminary data.</text>
</comment>
<dbReference type="EMBL" id="NGJY01000001">
    <property type="protein sequence ID" value="RSU04971.1"/>
    <property type="molecule type" value="Genomic_DNA"/>
</dbReference>
<reference evidence="2 3" key="1">
    <citation type="submission" date="2017-05" db="EMBL/GenBank/DDBJ databases">
        <title>Vagococcus spp. assemblies.</title>
        <authorList>
            <person name="Gulvik C.A."/>
        </authorList>
    </citation>
    <scope>NUCLEOTIDE SEQUENCE [LARGE SCALE GENOMIC DNA]</scope>
    <source>
        <strain evidence="2 3">CCUG 41755</strain>
    </source>
</reference>
<keyword evidence="1" id="KW-1133">Transmembrane helix</keyword>
<keyword evidence="3" id="KW-1185">Reference proteome</keyword>
<evidence type="ECO:0000256" key="1">
    <source>
        <dbReference type="SAM" id="Phobius"/>
    </source>
</evidence>
<evidence type="ECO:0000313" key="3">
    <source>
        <dbReference type="Proteomes" id="UP000287101"/>
    </source>
</evidence>
<keyword evidence="1" id="KW-0472">Membrane</keyword>
<dbReference type="Gene3D" id="2.40.50.480">
    <property type="match status" value="1"/>
</dbReference>
<dbReference type="PANTHER" id="PTHR36433">
    <property type="entry name" value="HYPOTHETICAL CYTOSOLIC PROTEIN"/>
    <property type="match status" value="1"/>
</dbReference>